<name>A0A7C3Z1B8_9BACT</name>
<dbReference type="InterPro" id="IPR001750">
    <property type="entry name" value="ND/Mrp_TM"/>
</dbReference>
<evidence type="ECO:0000256" key="6">
    <source>
        <dbReference type="ARBA" id="ARBA00023136"/>
    </source>
</evidence>
<feature type="transmembrane region" description="Helical" evidence="8">
    <location>
        <begin position="457"/>
        <end position="478"/>
    </location>
</feature>
<evidence type="ECO:0000256" key="2">
    <source>
        <dbReference type="ARBA" id="ARBA00022475"/>
    </source>
</evidence>
<evidence type="ECO:0000313" key="10">
    <source>
        <dbReference type="EMBL" id="HGF33665.1"/>
    </source>
</evidence>
<dbReference type="GO" id="GO:0016491">
    <property type="term" value="F:oxidoreductase activity"/>
    <property type="evidence" value="ECO:0007669"/>
    <property type="project" value="UniProtKB-KW"/>
</dbReference>
<dbReference type="GO" id="GO:0005886">
    <property type="term" value="C:plasma membrane"/>
    <property type="evidence" value="ECO:0007669"/>
    <property type="project" value="UniProtKB-SubCell"/>
</dbReference>
<evidence type="ECO:0000256" key="4">
    <source>
        <dbReference type="ARBA" id="ARBA00022989"/>
    </source>
</evidence>
<keyword evidence="3 7" id="KW-0812">Transmembrane</keyword>
<keyword evidence="4 8" id="KW-1133">Transmembrane helix</keyword>
<feature type="transmembrane region" description="Helical" evidence="8">
    <location>
        <begin position="6"/>
        <end position="22"/>
    </location>
</feature>
<feature type="transmembrane region" description="Helical" evidence="8">
    <location>
        <begin position="29"/>
        <end position="49"/>
    </location>
</feature>
<feature type="transmembrane region" description="Helical" evidence="8">
    <location>
        <begin position="157"/>
        <end position="182"/>
    </location>
</feature>
<dbReference type="PRINTS" id="PR01434">
    <property type="entry name" value="NADHDHGNASE5"/>
</dbReference>
<feature type="domain" description="NADH:quinone oxidoreductase/Mrp antiporter transmembrane" evidence="9">
    <location>
        <begin position="123"/>
        <end position="409"/>
    </location>
</feature>
<protein>
    <recommendedName>
        <fullName evidence="9">NADH:quinone oxidoreductase/Mrp antiporter transmembrane domain-containing protein</fullName>
    </recommendedName>
</protein>
<dbReference type="EMBL" id="DTMF01000125">
    <property type="protein sequence ID" value="HGF33665.1"/>
    <property type="molecule type" value="Genomic_DNA"/>
</dbReference>
<proteinExistence type="predicted"/>
<reference evidence="10" key="1">
    <citation type="journal article" date="2020" name="mSystems">
        <title>Genome- and Community-Level Interaction Insights into Carbon Utilization and Element Cycling Functions of Hydrothermarchaeota in Hydrothermal Sediment.</title>
        <authorList>
            <person name="Zhou Z."/>
            <person name="Liu Y."/>
            <person name="Xu W."/>
            <person name="Pan J."/>
            <person name="Luo Z.H."/>
            <person name="Li M."/>
        </authorList>
    </citation>
    <scope>NUCLEOTIDE SEQUENCE [LARGE SCALE GENOMIC DNA]</scope>
    <source>
        <strain evidence="10">SpSt-897</strain>
    </source>
</reference>
<keyword evidence="5" id="KW-0560">Oxidoreductase</keyword>
<evidence type="ECO:0000256" key="7">
    <source>
        <dbReference type="RuleBase" id="RU000320"/>
    </source>
</evidence>
<feature type="transmembrane region" description="Helical" evidence="8">
    <location>
        <begin position="402"/>
        <end position="422"/>
    </location>
</feature>
<feature type="transmembrane region" description="Helical" evidence="8">
    <location>
        <begin position="361"/>
        <end position="382"/>
    </location>
</feature>
<gene>
    <name evidence="10" type="ORF">ENW96_04645</name>
</gene>
<feature type="transmembrane region" description="Helical" evidence="8">
    <location>
        <begin position="104"/>
        <end position="121"/>
    </location>
</feature>
<feature type="transmembrane region" description="Helical" evidence="8">
    <location>
        <begin position="298"/>
        <end position="323"/>
    </location>
</feature>
<evidence type="ECO:0000256" key="5">
    <source>
        <dbReference type="ARBA" id="ARBA00023002"/>
    </source>
</evidence>
<dbReference type="InterPro" id="IPR052175">
    <property type="entry name" value="ComplexI-like_HydComp"/>
</dbReference>
<keyword evidence="2" id="KW-1003">Cell membrane</keyword>
<evidence type="ECO:0000256" key="8">
    <source>
        <dbReference type="SAM" id="Phobius"/>
    </source>
</evidence>
<comment type="subcellular location">
    <subcellularLocation>
        <location evidence="1">Cell membrane</location>
        <topology evidence="1">Multi-pass membrane protein</topology>
    </subcellularLocation>
    <subcellularLocation>
        <location evidence="7">Membrane</location>
        <topology evidence="7">Multi-pass membrane protein</topology>
    </subcellularLocation>
</comment>
<feature type="transmembrane region" description="Helical" evidence="8">
    <location>
        <begin position="69"/>
        <end position="92"/>
    </location>
</feature>
<evidence type="ECO:0000256" key="1">
    <source>
        <dbReference type="ARBA" id="ARBA00004651"/>
    </source>
</evidence>
<sequence>MELIYILLVSISAAVLSLIPLGRRFAPGVTILGNLAIFLLSLRTALATAGGGEVIAVRDYLSCDSFSGLILLLVAFVGLAAAFFSCGYIATTVGATDDRKIRRYYSRFNLFLLSMLAVPIFSQLALVWIAVELTTLLSVFLVGFESTPQALEAAWKYAVLTCMGASLALIGILLLCWGLSATPQAPFTWAGLLSASPRMSPALLYIAFLFILIGFGTKAGLVPMHTWLPDAHSQAPSPICAILSGIETTAVLYCIIRLLPLFPGGAASEAGKWFVIFGLISAGVAAFLLIQTKDYKRLFAFSTVEHMGIILVAAGLGGFAAHLGAMMQIVSHTVTKSLCFFAAGTTLMATGTRSIGAIRGLIRISPVAAIFLLVGGLSIAGAPPSAVFLSEFSILKAGIINGQYLVIGLLAFFIGVAFFGIMQQINRMVFGSADIILMDNRTQLFGRAILSQRNTPPLTCILALVITLIPAILFGIYLPEPFYQLLHQAAALLGGSK</sequence>
<feature type="transmembrane region" description="Helical" evidence="8">
    <location>
        <begin position="202"/>
        <end position="227"/>
    </location>
</feature>
<evidence type="ECO:0000256" key="3">
    <source>
        <dbReference type="ARBA" id="ARBA00022692"/>
    </source>
</evidence>
<dbReference type="PANTHER" id="PTHR42682">
    <property type="entry name" value="HYDROGENASE-4 COMPONENT F"/>
    <property type="match status" value="1"/>
</dbReference>
<accession>A0A7C3Z1B8</accession>
<feature type="transmembrane region" description="Helical" evidence="8">
    <location>
        <begin position="271"/>
        <end position="291"/>
    </location>
</feature>
<dbReference type="AlphaFoldDB" id="A0A7C3Z1B8"/>
<organism evidence="10">
    <name type="scientific">Desulfobacca acetoxidans</name>
    <dbReference type="NCBI Taxonomy" id="60893"/>
    <lineage>
        <taxon>Bacteria</taxon>
        <taxon>Pseudomonadati</taxon>
        <taxon>Thermodesulfobacteriota</taxon>
        <taxon>Desulfobaccia</taxon>
        <taxon>Desulfobaccales</taxon>
        <taxon>Desulfobaccaceae</taxon>
        <taxon>Desulfobacca</taxon>
    </lineage>
</organism>
<dbReference type="PANTHER" id="PTHR42682:SF5">
    <property type="entry name" value="HYDROGENASE-4 COMPONENT F"/>
    <property type="match status" value="1"/>
</dbReference>
<feature type="transmembrane region" description="Helical" evidence="8">
    <location>
        <begin position="239"/>
        <end position="259"/>
    </location>
</feature>
<evidence type="ECO:0000259" key="9">
    <source>
        <dbReference type="Pfam" id="PF00361"/>
    </source>
</evidence>
<keyword evidence="6 8" id="KW-0472">Membrane</keyword>
<comment type="caution">
    <text evidence="10">The sequence shown here is derived from an EMBL/GenBank/DDBJ whole genome shotgun (WGS) entry which is preliminary data.</text>
</comment>
<dbReference type="Pfam" id="PF00361">
    <property type="entry name" value="Proton_antipo_M"/>
    <property type="match status" value="1"/>
</dbReference>